<sequence>MEGALSSVPTTKAGTLTRENTKGYEHRAARKRQRTVISQQQLCKLEALYCREQWPKRSTKECLAQELGMSTTFVNIWFQNKRSRIRRAMKVERNQMTKKKLSFPIIRITPIAPKPKPVGKAGFYRNLKNATRQSSERVAPGKPYNWKASCEIGLQNIHPLPAIASRFKTKASRVFHHVEKLSTRDQAQCCKANSSKWKSSEHVGGFSSCTRSANRQEIVLGQTSCDPQTSHHGVQEVDKIKSDPRRAEDIPDLLQYFLYMMMITCGHLSGLRHDTRARLTIDACLYGLKLNDGNTVLMDKDYGLVLKENIVNER</sequence>
<comment type="caution">
    <text evidence="8">The sequence shown here is derived from an EMBL/GenBank/DDBJ whole genome shotgun (WGS) entry which is preliminary data.</text>
</comment>
<evidence type="ECO:0000256" key="5">
    <source>
        <dbReference type="RuleBase" id="RU000682"/>
    </source>
</evidence>
<feature type="region of interest" description="Disordered" evidence="6">
    <location>
        <begin position="1"/>
        <end position="30"/>
    </location>
</feature>
<keyword evidence="9" id="KW-1185">Reference proteome</keyword>
<evidence type="ECO:0000256" key="3">
    <source>
        <dbReference type="ARBA" id="ARBA00023242"/>
    </source>
</evidence>
<evidence type="ECO:0000256" key="6">
    <source>
        <dbReference type="SAM" id="MobiDB-lite"/>
    </source>
</evidence>
<dbReference type="GO" id="GO:0005634">
    <property type="term" value="C:nucleus"/>
    <property type="evidence" value="ECO:0007669"/>
    <property type="project" value="UniProtKB-SubCell"/>
</dbReference>
<dbReference type="PROSITE" id="PS50071">
    <property type="entry name" value="HOMEOBOX_2"/>
    <property type="match status" value="1"/>
</dbReference>
<dbReference type="SUPFAM" id="SSF46689">
    <property type="entry name" value="Homeodomain-like"/>
    <property type="match status" value="1"/>
</dbReference>
<gene>
    <name evidence="8" type="ORF">BSL78_22378</name>
</gene>
<evidence type="ECO:0000256" key="4">
    <source>
        <dbReference type="PROSITE-ProRule" id="PRU00108"/>
    </source>
</evidence>
<reference evidence="8 9" key="1">
    <citation type="journal article" date="2017" name="PLoS Biol.">
        <title>The sea cucumber genome provides insights into morphological evolution and visceral regeneration.</title>
        <authorList>
            <person name="Zhang X."/>
            <person name="Sun L."/>
            <person name="Yuan J."/>
            <person name="Sun Y."/>
            <person name="Gao Y."/>
            <person name="Zhang L."/>
            <person name="Li S."/>
            <person name="Dai H."/>
            <person name="Hamel J.F."/>
            <person name="Liu C."/>
            <person name="Yu Y."/>
            <person name="Liu S."/>
            <person name="Lin W."/>
            <person name="Guo K."/>
            <person name="Jin S."/>
            <person name="Xu P."/>
            <person name="Storey K.B."/>
            <person name="Huan P."/>
            <person name="Zhang T."/>
            <person name="Zhou Y."/>
            <person name="Zhang J."/>
            <person name="Lin C."/>
            <person name="Li X."/>
            <person name="Xing L."/>
            <person name="Huo D."/>
            <person name="Sun M."/>
            <person name="Wang L."/>
            <person name="Mercier A."/>
            <person name="Li F."/>
            <person name="Yang H."/>
            <person name="Xiang J."/>
        </authorList>
    </citation>
    <scope>NUCLEOTIDE SEQUENCE [LARGE SCALE GENOMIC DNA]</scope>
    <source>
        <strain evidence="8">Shaxun</strain>
        <tissue evidence="8">Muscle</tissue>
    </source>
</reference>
<comment type="subcellular location">
    <subcellularLocation>
        <location evidence="4 5">Nucleus</location>
    </subcellularLocation>
</comment>
<organism evidence="8 9">
    <name type="scientific">Stichopus japonicus</name>
    <name type="common">Sea cucumber</name>
    <dbReference type="NCBI Taxonomy" id="307972"/>
    <lineage>
        <taxon>Eukaryota</taxon>
        <taxon>Metazoa</taxon>
        <taxon>Echinodermata</taxon>
        <taxon>Eleutherozoa</taxon>
        <taxon>Echinozoa</taxon>
        <taxon>Holothuroidea</taxon>
        <taxon>Aspidochirotacea</taxon>
        <taxon>Aspidochirotida</taxon>
        <taxon>Stichopodidae</taxon>
        <taxon>Apostichopus</taxon>
    </lineage>
</organism>
<dbReference type="InterPro" id="IPR009057">
    <property type="entry name" value="Homeodomain-like_sf"/>
</dbReference>
<dbReference type="OrthoDB" id="6159439at2759"/>
<dbReference type="GO" id="GO:0003677">
    <property type="term" value="F:DNA binding"/>
    <property type="evidence" value="ECO:0007669"/>
    <property type="project" value="UniProtKB-UniRule"/>
</dbReference>
<dbReference type="InterPro" id="IPR001356">
    <property type="entry name" value="HD"/>
</dbReference>
<feature type="DNA-binding region" description="Homeobox" evidence="4">
    <location>
        <begin position="30"/>
        <end position="89"/>
    </location>
</feature>
<dbReference type="PROSITE" id="PS00027">
    <property type="entry name" value="HOMEOBOX_1"/>
    <property type="match status" value="1"/>
</dbReference>
<name>A0A2G8JYE1_STIJA</name>
<dbReference type="Gene3D" id="1.10.10.60">
    <property type="entry name" value="Homeodomain-like"/>
    <property type="match status" value="1"/>
</dbReference>
<dbReference type="EMBL" id="MRZV01001086">
    <property type="protein sequence ID" value="PIK40760.1"/>
    <property type="molecule type" value="Genomic_DNA"/>
</dbReference>
<dbReference type="STRING" id="307972.A0A2G8JYE1"/>
<evidence type="ECO:0000313" key="9">
    <source>
        <dbReference type="Proteomes" id="UP000230750"/>
    </source>
</evidence>
<dbReference type="CDD" id="cd00086">
    <property type="entry name" value="homeodomain"/>
    <property type="match status" value="1"/>
</dbReference>
<dbReference type="AlphaFoldDB" id="A0A2G8JYE1"/>
<feature type="compositionally biased region" description="Polar residues" evidence="6">
    <location>
        <begin position="7"/>
        <end position="18"/>
    </location>
</feature>
<dbReference type="InterPro" id="IPR050460">
    <property type="entry name" value="Distal-less_Homeobox_TF"/>
</dbReference>
<dbReference type="PANTHER" id="PTHR24327">
    <property type="entry name" value="HOMEOBOX PROTEIN"/>
    <property type="match status" value="1"/>
</dbReference>
<keyword evidence="3 4" id="KW-0539">Nucleus</keyword>
<dbReference type="Proteomes" id="UP000230750">
    <property type="component" value="Unassembled WGS sequence"/>
</dbReference>
<dbReference type="SMART" id="SM00389">
    <property type="entry name" value="HOX"/>
    <property type="match status" value="1"/>
</dbReference>
<keyword evidence="1 4" id="KW-0238">DNA-binding</keyword>
<evidence type="ECO:0000256" key="2">
    <source>
        <dbReference type="ARBA" id="ARBA00023155"/>
    </source>
</evidence>
<dbReference type="GO" id="GO:0000981">
    <property type="term" value="F:DNA-binding transcription factor activity, RNA polymerase II-specific"/>
    <property type="evidence" value="ECO:0007669"/>
    <property type="project" value="InterPro"/>
</dbReference>
<evidence type="ECO:0000313" key="8">
    <source>
        <dbReference type="EMBL" id="PIK40760.1"/>
    </source>
</evidence>
<proteinExistence type="predicted"/>
<dbReference type="InterPro" id="IPR017970">
    <property type="entry name" value="Homeobox_CS"/>
</dbReference>
<dbReference type="Pfam" id="PF00046">
    <property type="entry name" value="Homeodomain"/>
    <property type="match status" value="1"/>
</dbReference>
<accession>A0A2G8JYE1</accession>
<evidence type="ECO:0000259" key="7">
    <source>
        <dbReference type="PROSITE" id="PS50071"/>
    </source>
</evidence>
<feature type="domain" description="Homeobox" evidence="7">
    <location>
        <begin position="28"/>
        <end position="88"/>
    </location>
</feature>
<keyword evidence="2 4" id="KW-0371">Homeobox</keyword>
<evidence type="ECO:0000256" key="1">
    <source>
        <dbReference type="ARBA" id="ARBA00023125"/>
    </source>
</evidence>
<protein>
    <submittedName>
        <fullName evidence="8">Putative arginine-fifty homeobox-like</fullName>
    </submittedName>
</protein>